<dbReference type="EMBL" id="AZEZ01000004">
    <property type="protein sequence ID" value="KRL45825.1"/>
    <property type="molecule type" value="Genomic_DNA"/>
</dbReference>
<dbReference type="STRING" id="1423770.FD29_GL001826"/>
<evidence type="ECO:0000313" key="2">
    <source>
        <dbReference type="Proteomes" id="UP000050872"/>
    </source>
</evidence>
<protein>
    <recommendedName>
        <fullName evidence="3">SAM-dependent methyltransferase</fullName>
    </recommendedName>
</protein>
<keyword evidence="2" id="KW-1185">Reference proteome</keyword>
<dbReference type="Proteomes" id="UP000050872">
    <property type="component" value="Unassembled WGS sequence"/>
</dbReference>
<reference evidence="1 2" key="1">
    <citation type="journal article" date="2015" name="Genome Announc.">
        <title>Expanding the biotechnology potential of lactobacilli through comparative genomics of 213 strains and associated genera.</title>
        <authorList>
            <person name="Sun Z."/>
            <person name="Harris H.M."/>
            <person name="McCann A."/>
            <person name="Guo C."/>
            <person name="Argimon S."/>
            <person name="Zhang W."/>
            <person name="Yang X."/>
            <person name="Jeffery I.B."/>
            <person name="Cooney J.C."/>
            <person name="Kagawa T.F."/>
            <person name="Liu W."/>
            <person name="Song Y."/>
            <person name="Salvetti E."/>
            <person name="Wrobel A."/>
            <person name="Rasinkangas P."/>
            <person name="Parkhill J."/>
            <person name="Rea M.C."/>
            <person name="O'Sullivan O."/>
            <person name="Ritari J."/>
            <person name="Douillard F.P."/>
            <person name="Paul Ross R."/>
            <person name="Yang R."/>
            <person name="Briner A.E."/>
            <person name="Felis G.E."/>
            <person name="de Vos W.M."/>
            <person name="Barrangou R."/>
            <person name="Klaenhammer T.R."/>
            <person name="Caufield P.W."/>
            <person name="Cui Y."/>
            <person name="Zhang H."/>
            <person name="O'Toole P.W."/>
        </authorList>
    </citation>
    <scope>NUCLEOTIDE SEQUENCE [LARGE SCALE GENOMIC DNA]</scope>
    <source>
        <strain evidence="1 2">DSM 14500</strain>
    </source>
</reference>
<evidence type="ECO:0000313" key="1">
    <source>
        <dbReference type="EMBL" id="KRL45825.1"/>
    </source>
</evidence>
<name>A0A0R1QN52_9LACO</name>
<sequence length="227" mass="26312">MERICLALSNNELPKYHFPQLELSEEEIASFLEDNTNLDETSFKELSVNLEKFDHDLGEFRSYLQTRFGYWATITQDFVQAIKKEFPNQSFLELMAGNGYLSKGLRDLDVETYCTDDLSWSKYNQTGNLKMTEVESLDALSALQKYGVGVDNVLIAWSPDREDIDLKILQAVRKLPVNLLVIGEKYGATDSKEFWDEAILVDDPRINRINQFYSHYDIVHDQLYLVK</sequence>
<dbReference type="AlphaFoldDB" id="A0A0R1QN52"/>
<accession>A0A0R1QN52</accession>
<organism evidence="1 2">
    <name type="scientific">Companilactobacillus mindensis DSM 14500</name>
    <dbReference type="NCBI Taxonomy" id="1423770"/>
    <lineage>
        <taxon>Bacteria</taxon>
        <taxon>Bacillati</taxon>
        <taxon>Bacillota</taxon>
        <taxon>Bacilli</taxon>
        <taxon>Lactobacillales</taxon>
        <taxon>Lactobacillaceae</taxon>
        <taxon>Companilactobacillus</taxon>
    </lineage>
</organism>
<dbReference type="PATRIC" id="fig|1423770.3.peg.1876"/>
<gene>
    <name evidence="1" type="ORF">FD29_GL001826</name>
</gene>
<comment type="caution">
    <text evidence="1">The sequence shown here is derived from an EMBL/GenBank/DDBJ whole genome shotgun (WGS) entry which is preliminary data.</text>
</comment>
<evidence type="ECO:0008006" key="3">
    <source>
        <dbReference type="Google" id="ProtNLM"/>
    </source>
</evidence>
<proteinExistence type="predicted"/>